<name>A0A835CPF2_APHGI</name>
<evidence type="ECO:0000313" key="11">
    <source>
        <dbReference type="Proteomes" id="UP000639338"/>
    </source>
</evidence>
<dbReference type="PANTHER" id="PTHR34174">
    <property type="entry name" value="HYDROLETHALUS SYNDROME PROTEIN 1"/>
    <property type="match status" value="1"/>
</dbReference>
<proteinExistence type="inferred from homology"/>
<keyword evidence="5" id="KW-0970">Cilium biogenesis/degradation</keyword>
<keyword evidence="4" id="KW-0963">Cytoplasm</keyword>
<evidence type="ECO:0000256" key="8">
    <source>
        <dbReference type="SAM" id="MobiDB-lite"/>
    </source>
</evidence>
<comment type="caution">
    <text evidence="10">The sequence shown here is derived from an EMBL/GenBank/DDBJ whole genome shotgun (WGS) entry which is preliminary data.</text>
</comment>
<evidence type="ECO:0000256" key="7">
    <source>
        <dbReference type="ARBA" id="ARBA00023273"/>
    </source>
</evidence>
<dbReference type="Pfam" id="PF15311">
    <property type="entry name" value="HYLS1_C"/>
    <property type="match status" value="1"/>
</dbReference>
<evidence type="ECO:0000256" key="4">
    <source>
        <dbReference type="ARBA" id="ARBA00022490"/>
    </source>
</evidence>
<dbReference type="GO" id="GO:0097730">
    <property type="term" value="C:non-motile cilium"/>
    <property type="evidence" value="ECO:0007669"/>
    <property type="project" value="TreeGrafter"/>
</dbReference>
<feature type="domain" description="Centriolar and ciliogenesis-associated protein HYLS1 C-terminal" evidence="9">
    <location>
        <begin position="216"/>
        <end position="263"/>
    </location>
</feature>
<organism evidence="10 11">
    <name type="scientific">Aphidius gifuensis</name>
    <name type="common">Parasitoid wasp</name>
    <dbReference type="NCBI Taxonomy" id="684658"/>
    <lineage>
        <taxon>Eukaryota</taxon>
        <taxon>Metazoa</taxon>
        <taxon>Ecdysozoa</taxon>
        <taxon>Arthropoda</taxon>
        <taxon>Hexapoda</taxon>
        <taxon>Insecta</taxon>
        <taxon>Pterygota</taxon>
        <taxon>Neoptera</taxon>
        <taxon>Endopterygota</taxon>
        <taxon>Hymenoptera</taxon>
        <taxon>Apocrita</taxon>
        <taxon>Ichneumonoidea</taxon>
        <taxon>Braconidae</taxon>
        <taxon>Aphidiinae</taxon>
        <taxon>Aphidius</taxon>
    </lineage>
</organism>
<evidence type="ECO:0000313" key="10">
    <source>
        <dbReference type="EMBL" id="KAF7988025.1"/>
    </source>
</evidence>
<evidence type="ECO:0000256" key="1">
    <source>
        <dbReference type="ARBA" id="ARBA00004114"/>
    </source>
</evidence>
<feature type="region of interest" description="Disordered" evidence="8">
    <location>
        <begin position="110"/>
        <end position="130"/>
    </location>
</feature>
<feature type="compositionally biased region" description="Low complexity" evidence="8">
    <location>
        <begin position="185"/>
        <end position="204"/>
    </location>
</feature>
<comment type="similarity">
    <text evidence="3">Belongs to the HYLS1 family.</text>
</comment>
<keyword evidence="6" id="KW-0206">Cytoskeleton</keyword>
<dbReference type="GO" id="GO:0060271">
    <property type="term" value="P:cilium assembly"/>
    <property type="evidence" value="ECO:0007669"/>
    <property type="project" value="TreeGrafter"/>
</dbReference>
<dbReference type="EMBL" id="JACMRX010000006">
    <property type="protein sequence ID" value="KAF7988025.1"/>
    <property type="molecule type" value="Genomic_DNA"/>
</dbReference>
<evidence type="ECO:0000256" key="2">
    <source>
        <dbReference type="ARBA" id="ARBA00004138"/>
    </source>
</evidence>
<dbReference type="GO" id="GO:0005814">
    <property type="term" value="C:centriole"/>
    <property type="evidence" value="ECO:0007669"/>
    <property type="project" value="UniProtKB-SubCell"/>
</dbReference>
<sequence length="277" mass="31963">MSEVKDDPRQVLGLLNSLGFVGITAKQLQAFMKDLKLYRKMKERERQLWKEEVKQKILLKQCESARSVVDTISNESSKIKIEIKCLPEKQNNHIKTIKNDENKIIQTSRLVRSQSPRKKMPKNNDQIDNKVPKNSVENIKQVLKDPVRVVVPPLRVNSEPELRKKTNCHTPTNEVASEPTARPVSSRNPSRSSTRSQSKSFIRSWNINSDQRAPLTAKTDPVALYQKYQKAWKQMPLPGENHHADIRWAVREKMMAVDPIPRPILKKTMSSMSVRQK</sequence>
<dbReference type="Proteomes" id="UP000639338">
    <property type="component" value="Unassembled WGS sequence"/>
</dbReference>
<feature type="region of interest" description="Disordered" evidence="8">
    <location>
        <begin position="158"/>
        <end position="205"/>
    </location>
</feature>
<protein>
    <recommendedName>
        <fullName evidence="9">Centriolar and ciliogenesis-associated protein HYLS1 C-terminal domain-containing protein</fullName>
    </recommendedName>
</protein>
<evidence type="ECO:0000256" key="6">
    <source>
        <dbReference type="ARBA" id="ARBA00023212"/>
    </source>
</evidence>
<keyword evidence="11" id="KW-1185">Reference proteome</keyword>
<evidence type="ECO:0000256" key="5">
    <source>
        <dbReference type="ARBA" id="ARBA00022794"/>
    </source>
</evidence>
<dbReference type="InterPro" id="IPR052319">
    <property type="entry name" value="Centriolar_ciliogenesis_assoc"/>
</dbReference>
<dbReference type="InterPro" id="IPR027918">
    <property type="entry name" value="HYLS1_C_dom"/>
</dbReference>
<dbReference type="AlphaFoldDB" id="A0A835CPF2"/>
<comment type="subcellular location">
    <subcellularLocation>
        <location evidence="2">Cell projection</location>
        <location evidence="2">Cilium</location>
    </subcellularLocation>
    <subcellularLocation>
        <location evidence="1">Cytoplasm</location>
        <location evidence="1">Cytoskeleton</location>
        <location evidence="1">Microtubule organizing center</location>
        <location evidence="1">Centrosome</location>
        <location evidence="1">Centriole</location>
    </subcellularLocation>
</comment>
<evidence type="ECO:0000259" key="9">
    <source>
        <dbReference type="Pfam" id="PF15311"/>
    </source>
</evidence>
<accession>A0A835CPF2</accession>
<keyword evidence="7" id="KW-0966">Cell projection</keyword>
<dbReference type="PANTHER" id="PTHR34174:SF1">
    <property type="entry name" value="CENTRIOLAR AND CILIOGENESIS-ASSOCIATED PROTEIN HYLS1"/>
    <property type="match status" value="1"/>
</dbReference>
<gene>
    <name evidence="10" type="ORF">HCN44_007519</name>
</gene>
<evidence type="ECO:0000256" key="3">
    <source>
        <dbReference type="ARBA" id="ARBA00010091"/>
    </source>
</evidence>
<reference evidence="10 11" key="1">
    <citation type="submission" date="2020-08" db="EMBL/GenBank/DDBJ databases">
        <title>Aphidius gifuensis genome sequencing and assembly.</title>
        <authorList>
            <person name="Du Z."/>
        </authorList>
    </citation>
    <scope>NUCLEOTIDE SEQUENCE [LARGE SCALE GENOMIC DNA]</scope>
    <source>
        <strain evidence="10">YNYX2018</strain>
        <tissue evidence="10">Adults</tissue>
    </source>
</reference>